<name>U5W545_9ACTN</name>
<keyword evidence="3" id="KW-0949">S-adenosyl-L-methionine</keyword>
<keyword evidence="2" id="KW-0808">Transferase</keyword>
<dbReference type="CDD" id="cd02440">
    <property type="entry name" value="AdoMet_MTases"/>
    <property type="match status" value="1"/>
</dbReference>
<dbReference type="GO" id="GO:0008757">
    <property type="term" value="F:S-adenosylmethionine-dependent methyltransferase activity"/>
    <property type="evidence" value="ECO:0007669"/>
    <property type="project" value="InterPro"/>
</dbReference>
<accession>U5W545</accession>
<evidence type="ECO:0000259" key="4">
    <source>
        <dbReference type="Pfam" id="PF08241"/>
    </source>
</evidence>
<feature type="domain" description="Methyltransferase type 11" evidence="4">
    <location>
        <begin position="27"/>
        <end position="116"/>
    </location>
</feature>
<evidence type="ECO:0000256" key="1">
    <source>
        <dbReference type="ARBA" id="ARBA00022603"/>
    </source>
</evidence>
<dbReference type="EMBL" id="CP006272">
    <property type="protein sequence ID" value="AGZ44343.1"/>
    <property type="molecule type" value="Genomic_DNA"/>
</dbReference>
<dbReference type="InterPro" id="IPR013216">
    <property type="entry name" value="Methyltransf_11"/>
</dbReference>
<dbReference type="Pfam" id="PF08241">
    <property type="entry name" value="Methyltransf_11"/>
    <property type="match status" value="1"/>
</dbReference>
<dbReference type="PANTHER" id="PTHR43464">
    <property type="entry name" value="METHYLTRANSFERASE"/>
    <property type="match status" value="1"/>
</dbReference>
<dbReference type="InterPro" id="IPR029063">
    <property type="entry name" value="SAM-dependent_MTases_sf"/>
</dbReference>
<keyword evidence="1" id="KW-0489">Methyltransferase</keyword>
<evidence type="ECO:0000313" key="6">
    <source>
        <dbReference type="Proteomes" id="UP000017746"/>
    </source>
</evidence>
<proteinExistence type="predicted"/>
<dbReference type="KEGG" id="afs:AFR_30415"/>
<evidence type="ECO:0000256" key="3">
    <source>
        <dbReference type="ARBA" id="ARBA00022691"/>
    </source>
</evidence>
<dbReference type="Gene3D" id="3.40.50.150">
    <property type="entry name" value="Vaccinia Virus protein VP39"/>
    <property type="match status" value="1"/>
</dbReference>
<reference evidence="5 6" key="1">
    <citation type="journal article" date="2014" name="J. Biotechnol.">
        <title>Complete genome sequence of the actinobacterium Actinoplanes friuliensis HAG 010964, producer of the lipopeptide antibiotic friulimycin.</title>
        <authorList>
            <person name="Ruckert C."/>
            <person name="Szczepanowski R."/>
            <person name="Albersmeier A."/>
            <person name="Goesmann A."/>
            <person name="Fischer N."/>
            <person name="Steinkamper A."/>
            <person name="Puhler A."/>
            <person name="Biener R."/>
            <person name="Schwartz D."/>
            <person name="Kalinowski J."/>
        </authorList>
    </citation>
    <scope>NUCLEOTIDE SEQUENCE [LARGE SCALE GENOMIC DNA]</scope>
    <source>
        <strain evidence="5 6">DSM 7358</strain>
    </source>
</reference>
<dbReference type="PANTHER" id="PTHR43464:SF19">
    <property type="entry name" value="UBIQUINONE BIOSYNTHESIS O-METHYLTRANSFERASE, MITOCHONDRIAL"/>
    <property type="match status" value="1"/>
</dbReference>
<dbReference type="eggNOG" id="COG2227">
    <property type="taxonomic scope" value="Bacteria"/>
</dbReference>
<keyword evidence="6" id="KW-1185">Reference proteome</keyword>
<dbReference type="HOGENOM" id="CLU_1204242_0_0_11"/>
<organism evidence="5 6">
    <name type="scientific">Actinoplanes friuliensis DSM 7358</name>
    <dbReference type="NCBI Taxonomy" id="1246995"/>
    <lineage>
        <taxon>Bacteria</taxon>
        <taxon>Bacillati</taxon>
        <taxon>Actinomycetota</taxon>
        <taxon>Actinomycetes</taxon>
        <taxon>Micromonosporales</taxon>
        <taxon>Micromonosporaceae</taxon>
        <taxon>Actinoplanes</taxon>
    </lineage>
</organism>
<sequence length="204" mass="22192">MDFYRRLPVGTEPDVIAAAVPPPATLLELGCGAGRITRALTARGYVVTAVDESQEMLDAVEGCRTVRSRAEDLDLGETFDVVVLASFLVHAGDPAVRQALLRSCLRHVAADGLVLIQREGEGWHDIVPRERPLLDGVARVTASTDAGDGVRSVHVEYVFPDAHWTQTFLSRPLTTEQFEQALADAGLKLDRYLTSDGTWVSARP</sequence>
<dbReference type="AlphaFoldDB" id="U5W545"/>
<dbReference type="PATRIC" id="fig|1246995.3.peg.6158"/>
<dbReference type="Gene3D" id="2.20.130.10">
    <property type="entry name" value="CAC2371-like domains"/>
    <property type="match status" value="1"/>
</dbReference>
<dbReference type="SUPFAM" id="SSF53335">
    <property type="entry name" value="S-adenosyl-L-methionine-dependent methyltransferases"/>
    <property type="match status" value="1"/>
</dbReference>
<evidence type="ECO:0000313" key="5">
    <source>
        <dbReference type="EMBL" id="AGZ44343.1"/>
    </source>
</evidence>
<dbReference type="Proteomes" id="UP000017746">
    <property type="component" value="Chromosome"/>
</dbReference>
<protein>
    <recommendedName>
        <fullName evidence="4">Methyltransferase type 11 domain-containing protein</fullName>
    </recommendedName>
</protein>
<evidence type="ECO:0000256" key="2">
    <source>
        <dbReference type="ARBA" id="ARBA00022679"/>
    </source>
</evidence>
<dbReference type="STRING" id="1246995.AFR_30415"/>
<dbReference type="GO" id="GO:0032259">
    <property type="term" value="P:methylation"/>
    <property type="evidence" value="ECO:0007669"/>
    <property type="project" value="UniProtKB-KW"/>
</dbReference>
<gene>
    <name evidence="5" type="ORF">AFR_30415</name>
</gene>